<sequence length="418" mass="47452">MSSSFVSNSAKGGRRMEGLTERAWEDFRLLFKASTQLKPACDQIISMIGSLHLIDDHLQTDDLSPRNRKALRDVEGWCHSSLSDLEAALATARSKTGPSRFDVLVNKPLDPTNKLSSFVEALRSDRQKKITEILLQLSEVRSAEFEESIVTEWSVLESKLEKMGLPQEVIEEEFFFISDWLKDHYIEQVEDSELVVEVEDEAEELPHYTPGEGRKPIEEKVQEFDETTRNSAIADTVGTSSKPEPPPYVFEEGNDETMIDNEFSHFIQSATAMEADIRLLRKNQHPELTPQVTSWLPQSVRAGYNDSKDILPIMPASSFTAMAYDTAPRCIDEIERLRSLLRTSFEHKPSVMNHGVIRDAFQTLDVMSTAMSKFALVQDQKMGYDSFSDLDALDFEYSTAVNIEPHMHFPDREFGLAQ</sequence>
<dbReference type="AlphaFoldDB" id="A0A8T9CKH9"/>
<gene>
    <name evidence="1" type="ORF">LSUE1_G000256</name>
</gene>
<name>A0A8T9CKH9_9HELO</name>
<evidence type="ECO:0000313" key="1">
    <source>
        <dbReference type="EMBL" id="TVY84294.1"/>
    </source>
</evidence>
<reference evidence="1 2" key="1">
    <citation type="submission" date="2018-05" db="EMBL/GenBank/DDBJ databases">
        <title>Genome sequencing and assembly of the regulated plant pathogen Lachnellula willkommii and related sister species for the development of diagnostic species identification markers.</title>
        <authorList>
            <person name="Giroux E."/>
            <person name="Bilodeau G."/>
        </authorList>
    </citation>
    <scope>NUCLEOTIDE SEQUENCE [LARGE SCALE GENOMIC DNA]</scope>
    <source>
        <strain evidence="1 2">CBS 268.59</strain>
    </source>
</reference>
<accession>A0A8T9CKH9</accession>
<dbReference type="Proteomes" id="UP000469558">
    <property type="component" value="Unassembled WGS sequence"/>
</dbReference>
<dbReference type="EMBL" id="QGMK01000098">
    <property type="protein sequence ID" value="TVY84294.1"/>
    <property type="molecule type" value="Genomic_DNA"/>
</dbReference>
<dbReference type="OrthoDB" id="3470276at2759"/>
<protein>
    <submittedName>
        <fullName evidence="1">Uncharacterized protein</fullName>
    </submittedName>
</protein>
<evidence type="ECO:0000313" key="2">
    <source>
        <dbReference type="Proteomes" id="UP000469558"/>
    </source>
</evidence>
<comment type="caution">
    <text evidence="1">The sequence shown here is derived from an EMBL/GenBank/DDBJ whole genome shotgun (WGS) entry which is preliminary data.</text>
</comment>
<keyword evidence="2" id="KW-1185">Reference proteome</keyword>
<organism evidence="1 2">
    <name type="scientific">Lachnellula suecica</name>
    <dbReference type="NCBI Taxonomy" id="602035"/>
    <lineage>
        <taxon>Eukaryota</taxon>
        <taxon>Fungi</taxon>
        <taxon>Dikarya</taxon>
        <taxon>Ascomycota</taxon>
        <taxon>Pezizomycotina</taxon>
        <taxon>Leotiomycetes</taxon>
        <taxon>Helotiales</taxon>
        <taxon>Lachnaceae</taxon>
        <taxon>Lachnellula</taxon>
    </lineage>
</organism>
<proteinExistence type="predicted"/>